<accession>A0A0V0HRE9</accession>
<proteinExistence type="predicted"/>
<sequence length="74" mass="8657">MEWLVITNETFLRFQGKVKIKNKNRSFKYSKLNGKMTGSETYRSGIYPSILNCGFRNDKIIFDWTKKGSPIEDS</sequence>
<dbReference type="AlphaFoldDB" id="A0A0V0HRE9"/>
<dbReference type="EMBL" id="GEDG01016266">
    <property type="protein sequence ID" value="JAP22711.1"/>
    <property type="molecule type" value="Transcribed_RNA"/>
</dbReference>
<reference evidence="1" key="1">
    <citation type="submission" date="2015-12" db="EMBL/GenBank/DDBJ databases">
        <title>Gene expression during late stages of embryo sac development: a critical building block for successful pollen-pistil interactions.</title>
        <authorList>
            <person name="Liu Y."/>
            <person name="Joly V."/>
            <person name="Sabar M."/>
            <person name="Matton D.P."/>
        </authorList>
    </citation>
    <scope>NUCLEOTIDE SEQUENCE</scope>
</reference>
<organism evidence="1">
    <name type="scientific">Solanum chacoense</name>
    <name type="common">Chaco potato</name>
    <dbReference type="NCBI Taxonomy" id="4108"/>
    <lineage>
        <taxon>Eukaryota</taxon>
        <taxon>Viridiplantae</taxon>
        <taxon>Streptophyta</taxon>
        <taxon>Embryophyta</taxon>
        <taxon>Tracheophyta</taxon>
        <taxon>Spermatophyta</taxon>
        <taxon>Magnoliopsida</taxon>
        <taxon>eudicotyledons</taxon>
        <taxon>Gunneridae</taxon>
        <taxon>Pentapetalae</taxon>
        <taxon>asterids</taxon>
        <taxon>lamiids</taxon>
        <taxon>Solanales</taxon>
        <taxon>Solanaceae</taxon>
        <taxon>Solanoideae</taxon>
        <taxon>Solaneae</taxon>
        <taxon>Solanum</taxon>
    </lineage>
</organism>
<protein>
    <submittedName>
        <fullName evidence="1">Putative ovule protein</fullName>
    </submittedName>
</protein>
<evidence type="ECO:0000313" key="1">
    <source>
        <dbReference type="EMBL" id="JAP22711.1"/>
    </source>
</evidence>
<name>A0A0V0HRE9_SOLCH</name>